<dbReference type="AlphaFoldDB" id="A0A9K3KAF2"/>
<feature type="domain" description="Mechanosensitive ion channel MscS" evidence="3">
    <location>
        <begin position="289"/>
        <end position="361"/>
    </location>
</feature>
<feature type="transmembrane region" description="Helical" evidence="2">
    <location>
        <begin position="238"/>
        <end position="259"/>
    </location>
</feature>
<feature type="transmembrane region" description="Helical" evidence="2">
    <location>
        <begin position="67"/>
        <end position="94"/>
    </location>
</feature>
<evidence type="ECO:0000259" key="3">
    <source>
        <dbReference type="Pfam" id="PF00924"/>
    </source>
</evidence>
<dbReference type="PANTHER" id="PTHR30566:SF5">
    <property type="entry name" value="MECHANOSENSITIVE ION CHANNEL PROTEIN 1, MITOCHONDRIAL-RELATED"/>
    <property type="match status" value="1"/>
</dbReference>
<keyword evidence="5" id="KW-1185">Reference proteome</keyword>
<comment type="caution">
    <text evidence="4">The sequence shown here is derived from an EMBL/GenBank/DDBJ whole genome shotgun (WGS) entry which is preliminary data.</text>
</comment>
<keyword evidence="2" id="KW-1133">Transmembrane helix</keyword>
<reference evidence="4" key="2">
    <citation type="submission" date="2021-04" db="EMBL/GenBank/DDBJ databases">
        <authorList>
            <person name="Podell S."/>
        </authorList>
    </citation>
    <scope>NUCLEOTIDE SEQUENCE</scope>
    <source>
        <strain evidence="4">Hildebrandi</strain>
    </source>
</reference>
<evidence type="ECO:0000256" key="2">
    <source>
        <dbReference type="SAM" id="Phobius"/>
    </source>
</evidence>
<evidence type="ECO:0000313" key="5">
    <source>
        <dbReference type="Proteomes" id="UP000693970"/>
    </source>
</evidence>
<sequence>MMSSSDTGDCPSSVGDDFLIGNNSNTSPPPSALLASSTTLAGRIWPLFRNLMESFHPEELQRLTRRLYHVFFIQDLLAILILGWGLVPFWTLLYRVLYSRRTSETTIKPFRQTRLYVVIYHFAQAIQLSLLVYLVDLCLVVCCMDEFDVFLTNDDAATTDNNTTTTARCTVEDDTVEFDSDGNPMPTVPPSSSSSSTPDYSWLFAKILYTVWLAKVAARFKHFCLVQYLGQKKKKDGLALLIDHLLNAMIGGIAAMVIIDILELSGLGIRSAFALGSAGTLALTLGTQTLVQHMVSGFTMTTSNRFYVGDFVKFGHGSGTTFTGTVLSLGWLETQIRGSDELIHTVPNAKLEGIAVSNLSRNDRCQVKQTLRFHYEDVHKLPALLKTMKNNIIEATTPHIVTDGSRPCRVVWSDYTERFLEVLVDVHFEGIKPIGPKFWDNKQKVLMAIQKSVDEHDMKMAVRKCGGCCCCNNNCGK</sequence>
<dbReference type="EMBL" id="JAGRRH010000028">
    <property type="protein sequence ID" value="KAG7339995.1"/>
    <property type="molecule type" value="Genomic_DNA"/>
</dbReference>
<reference evidence="4" key="1">
    <citation type="journal article" date="2021" name="Sci. Rep.">
        <title>Diploid genomic architecture of Nitzschia inconspicua, an elite biomass production diatom.</title>
        <authorList>
            <person name="Oliver A."/>
            <person name="Podell S."/>
            <person name="Pinowska A."/>
            <person name="Traller J.C."/>
            <person name="Smith S.R."/>
            <person name="McClure R."/>
            <person name="Beliaev A."/>
            <person name="Bohutskyi P."/>
            <person name="Hill E.A."/>
            <person name="Rabines A."/>
            <person name="Zheng H."/>
            <person name="Allen L.Z."/>
            <person name="Kuo A."/>
            <person name="Grigoriev I.V."/>
            <person name="Allen A.E."/>
            <person name="Hazlebeck D."/>
            <person name="Allen E.E."/>
        </authorList>
    </citation>
    <scope>NUCLEOTIDE SEQUENCE</scope>
    <source>
        <strain evidence="4">Hildebrandi</strain>
    </source>
</reference>
<dbReference type="Pfam" id="PF00924">
    <property type="entry name" value="MS_channel_2nd"/>
    <property type="match status" value="1"/>
</dbReference>
<dbReference type="GO" id="GO:0016020">
    <property type="term" value="C:membrane"/>
    <property type="evidence" value="ECO:0007669"/>
    <property type="project" value="InterPro"/>
</dbReference>
<evidence type="ECO:0000256" key="1">
    <source>
        <dbReference type="SAM" id="MobiDB-lite"/>
    </source>
</evidence>
<evidence type="ECO:0000313" key="4">
    <source>
        <dbReference type="EMBL" id="KAG7339995.1"/>
    </source>
</evidence>
<dbReference type="Proteomes" id="UP000693970">
    <property type="component" value="Unassembled WGS sequence"/>
</dbReference>
<dbReference type="PANTHER" id="PTHR30566">
    <property type="entry name" value="YNAI-RELATED MECHANOSENSITIVE ION CHANNEL"/>
    <property type="match status" value="1"/>
</dbReference>
<proteinExistence type="predicted"/>
<dbReference type="InterPro" id="IPR006685">
    <property type="entry name" value="MscS_channel_2nd"/>
</dbReference>
<keyword evidence="2" id="KW-0472">Membrane</keyword>
<feature type="transmembrane region" description="Helical" evidence="2">
    <location>
        <begin position="115"/>
        <end position="135"/>
    </location>
</feature>
<accession>A0A9K3KAF2</accession>
<keyword evidence="2" id="KW-0812">Transmembrane</keyword>
<feature type="transmembrane region" description="Helical" evidence="2">
    <location>
        <begin position="200"/>
        <end position="218"/>
    </location>
</feature>
<dbReference type="OrthoDB" id="44946at2759"/>
<feature type="transmembrane region" description="Helical" evidence="2">
    <location>
        <begin position="271"/>
        <end position="291"/>
    </location>
</feature>
<dbReference type="GO" id="GO:0055085">
    <property type="term" value="P:transmembrane transport"/>
    <property type="evidence" value="ECO:0007669"/>
    <property type="project" value="InterPro"/>
</dbReference>
<protein>
    <submittedName>
        <fullName evidence="4">Mechanosensitive ion channel</fullName>
    </submittedName>
</protein>
<name>A0A9K3KAF2_9STRA</name>
<gene>
    <name evidence="4" type="ORF">IV203_006398</name>
</gene>
<organism evidence="4 5">
    <name type="scientific">Nitzschia inconspicua</name>
    <dbReference type="NCBI Taxonomy" id="303405"/>
    <lineage>
        <taxon>Eukaryota</taxon>
        <taxon>Sar</taxon>
        <taxon>Stramenopiles</taxon>
        <taxon>Ochrophyta</taxon>
        <taxon>Bacillariophyta</taxon>
        <taxon>Bacillariophyceae</taxon>
        <taxon>Bacillariophycidae</taxon>
        <taxon>Bacillariales</taxon>
        <taxon>Bacillariaceae</taxon>
        <taxon>Nitzschia</taxon>
    </lineage>
</organism>
<feature type="region of interest" description="Disordered" evidence="1">
    <location>
        <begin position="176"/>
        <end position="196"/>
    </location>
</feature>